<reference evidence="3" key="1">
    <citation type="submission" date="2018-12" db="EMBL/GenBank/DDBJ databases">
        <title>Tengunoibacter tsumagoiensis gen. nov., sp. nov., Dictyobacter kobayashii sp. nov., D. alpinus sp. nov., and D. joshuensis sp. nov. and description of Dictyobacteraceae fam. nov. within the order Ktedonobacterales isolated from Tengu-no-mugimeshi.</title>
        <authorList>
            <person name="Wang C.M."/>
            <person name="Zheng Y."/>
            <person name="Sakai Y."/>
            <person name="Toyoda A."/>
            <person name="Minakuchi Y."/>
            <person name="Abe K."/>
            <person name="Yokota A."/>
            <person name="Yabe S."/>
        </authorList>
    </citation>
    <scope>NUCLEOTIDE SEQUENCE [LARGE SCALE GENOMIC DNA]</scope>
    <source>
        <strain evidence="3">Uno11</strain>
    </source>
</reference>
<dbReference type="OrthoDB" id="162815at2"/>
<feature type="domain" description="ChrB N-terminal" evidence="1">
    <location>
        <begin position="26"/>
        <end position="177"/>
    </location>
</feature>
<keyword evidence="3" id="KW-1185">Reference proteome</keyword>
<dbReference type="Pfam" id="PF20229">
    <property type="entry name" value="ChrB_N"/>
    <property type="match status" value="1"/>
</dbReference>
<evidence type="ECO:0000259" key="1">
    <source>
        <dbReference type="Pfam" id="PF20229"/>
    </source>
</evidence>
<protein>
    <recommendedName>
        <fullName evidence="1">ChrB N-terminal domain-containing protein</fullName>
    </recommendedName>
</protein>
<dbReference type="EMBL" id="BIFS01000002">
    <property type="protein sequence ID" value="GCE23877.1"/>
    <property type="molecule type" value="Genomic_DNA"/>
</dbReference>
<evidence type="ECO:0000313" key="2">
    <source>
        <dbReference type="EMBL" id="GCE23877.1"/>
    </source>
</evidence>
<evidence type="ECO:0000313" key="3">
    <source>
        <dbReference type="Proteomes" id="UP000287188"/>
    </source>
</evidence>
<organism evidence="2 3">
    <name type="scientific">Dictyobacter kobayashii</name>
    <dbReference type="NCBI Taxonomy" id="2014872"/>
    <lineage>
        <taxon>Bacteria</taxon>
        <taxon>Bacillati</taxon>
        <taxon>Chloroflexota</taxon>
        <taxon>Ktedonobacteria</taxon>
        <taxon>Ktedonobacterales</taxon>
        <taxon>Dictyobacteraceae</taxon>
        <taxon>Dictyobacter</taxon>
    </lineage>
</organism>
<comment type="caution">
    <text evidence="2">The sequence shown here is derived from an EMBL/GenBank/DDBJ whole genome shotgun (WGS) entry which is preliminary data.</text>
</comment>
<sequence length="196" mass="22981">MDSTEEWLLFIPQVSAASSKLRAMFARRLQGIGAVQLQTNLWLLPYTPEHEKLIITIITELERYGGSGFFFRSQAGKSEMQQRLIVHFQILQHQEYMTFMRSCQEFLTRIEQPALNNDWSFDILEENERALHKLTTWLPKLQRRDFFPDEHSAQARTLYEQCSQALYELAITVYTYHNTHASPDQTTTSEKAENES</sequence>
<dbReference type="RefSeq" id="WP_126557204.1">
    <property type="nucleotide sequence ID" value="NZ_BIFS01000002.1"/>
</dbReference>
<dbReference type="InterPro" id="IPR046858">
    <property type="entry name" value="ChrB_N"/>
</dbReference>
<dbReference type="AlphaFoldDB" id="A0A402AXP9"/>
<accession>A0A402AXP9</accession>
<dbReference type="Proteomes" id="UP000287188">
    <property type="component" value="Unassembled WGS sequence"/>
</dbReference>
<proteinExistence type="predicted"/>
<name>A0A402AXP9_9CHLR</name>
<gene>
    <name evidence="2" type="ORF">KDK_76770</name>
</gene>